<organism evidence="1 2">
    <name type="scientific">Roseinatronobacter ekhonensis</name>
    <dbReference type="NCBI Taxonomy" id="254356"/>
    <lineage>
        <taxon>Bacteria</taxon>
        <taxon>Pseudomonadati</taxon>
        <taxon>Pseudomonadota</taxon>
        <taxon>Alphaproteobacteria</taxon>
        <taxon>Rhodobacterales</taxon>
        <taxon>Paracoccaceae</taxon>
        <taxon>Roseinatronobacter</taxon>
    </lineage>
</organism>
<protein>
    <recommendedName>
        <fullName evidence="3">DUF3572 domain-containing protein</fullName>
    </recommendedName>
</protein>
<reference evidence="2" key="1">
    <citation type="submission" date="2018-08" db="EMBL/GenBank/DDBJ databases">
        <authorList>
            <person name="Rodrigo-Torres L."/>
            <person name="Arahal R. D."/>
            <person name="Lucena T."/>
        </authorList>
    </citation>
    <scope>NUCLEOTIDE SEQUENCE [LARGE SCALE GENOMIC DNA]</scope>
    <source>
        <strain evidence="2">CECT 7235</strain>
    </source>
</reference>
<dbReference type="AlphaFoldDB" id="A0A3B0M5U0"/>
<gene>
    <name evidence="1" type="ORF">ROE7235_01061</name>
</gene>
<keyword evidence="2" id="KW-1185">Reference proteome</keyword>
<proteinExistence type="predicted"/>
<dbReference type="Pfam" id="PF12096">
    <property type="entry name" value="DUF3572"/>
    <property type="match status" value="1"/>
</dbReference>
<dbReference type="EMBL" id="UIHC01000007">
    <property type="protein sequence ID" value="SUZ31322.1"/>
    <property type="molecule type" value="Genomic_DNA"/>
</dbReference>
<accession>A0A3B0M5U0</accession>
<evidence type="ECO:0000313" key="1">
    <source>
        <dbReference type="EMBL" id="SUZ31322.1"/>
    </source>
</evidence>
<sequence length="96" mass="9849">MQESQAQDIAGDVLLWLCAQEELLDVFLAASGAEVDALRTGLQGGVPDPGLAAAALEFTLMRDETVLEAAAVLGLAPERLAMASAVLAGAGGMHWT</sequence>
<dbReference type="Proteomes" id="UP000272908">
    <property type="component" value="Unassembled WGS sequence"/>
</dbReference>
<evidence type="ECO:0008006" key="3">
    <source>
        <dbReference type="Google" id="ProtNLM"/>
    </source>
</evidence>
<dbReference type="InterPro" id="IPR021955">
    <property type="entry name" value="DUF3572"/>
</dbReference>
<name>A0A3B0M5U0_9RHOB</name>
<dbReference type="RefSeq" id="WP_183073333.1">
    <property type="nucleotide sequence ID" value="NZ_UIHC01000007.1"/>
</dbReference>
<evidence type="ECO:0000313" key="2">
    <source>
        <dbReference type="Proteomes" id="UP000272908"/>
    </source>
</evidence>